<feature type="region of interest" description="Disordered" evidence="1">
    <location>
        <begin position="63"/>
        <end position="85"/>
    </location>
</feature>
<dbReference type="OrthoDB" id="5144466at2"/>
<keyword evidence="2" id="KW-1133">Transmembrane helix</keyword>
<organism evidence="3 4">
    <name type="scientific">Nocardioides gansuensis</name>
    <dbReference type="NCBI Taxonomy" id="2138300"/>
    <lineage>
        <taxon>Bacteria</taxon>
        <taxon>Bacillati</taxon>
        <taxon>Actinomycetota</taxon>
        <taxon>Actinomycetes</taxon>
        <taxon>Propionibacteriales</taxon>
        <taxon>Nocardioidaceae</taxon>
        <taxon>Nocardioides</taxon>
    </lineage>
</organism>
<dbReference type="EMBL" id="QDGZ01000012">
    <property type="protein sequence ID" value="PVG80857.1"/>
    <property type="molecule type" value="Genomic_DNA"/>
</dbReference>
<protein>
    <submittedName>
        <fullName evidence="3">Uncharacterized protein</fullName>
    </submittedName>
</protein>
<evidence type="ECO:0000256" key="1">
    <source>
        <dbReference type="SAM" id="MobiDB-lite"/>
    </source>
</evidence>
<evidence type="ECO:0000313" key="4">
    <source>
        <dbReference type="Proteomes" id="UP000246018"/>
    </source>
</evidence>
<keyword evidence="2" id="KW-0812">Transmembrane</keyword>
<dbReference type="AlphaFoldDB" id="A0A2T8F579"/>
<gene>
    <name evidence="3" type="ORF">DDE18_20965</name>
</gene>
<evidence type="ECO:0000256" key="2">
    <source>
        <dbReference type="SAM" id="Phobius"/>
    </source>
</evidence>
<sequence>MNLEECVASAIRAQTDLLQPAVPDLAVIRASAKTKSRRRAAIAVGCAVTAVVAVVAAGVSGVGRDRSDNVEPIDTPSSSPTPSTAIERLDTSGWSAYRSDRYDLEVGHPSDWTVVPASRGWRGDADSRNPLSPAHEAFQSPAGDVRVSVWSVPLDPGTRIESIADIEAWVEDYCEASSNTPGTGIEDRAVELCLEKRDCHPGLLVPFRYDVQAFFSGGIYNARAMTVVAVWRNRSHPAVAPYGGAQPLLEAFLSTMDVRPAQ</sequence>
<feature type="transmembrane region" description="Helical" evidence="2">
    <location>
        <begin position="40"/>
        <end position="63"/>
    </location>
</feature>
<comment type="caution">
    <text evidence="3">The sequence shown here is derived from an EMBL/GenBank/DDBJ whole genome shotgun (WGS) entry which is preliminary data.</text>
</comment>
<dbReference type="Proteomes" id="UP000246018">
    <property type="component" value="Unassembled WGS sequence"/>
</dbReference>
<dbReference type="RefSeq" id="WP_116574293.1">
    <property type="nucleotide sequence ID" value="NZ_QDGZ01000012.1"/>
</dbReference>
<name>A0A2T8F579_9ACTN</name>
<accession>A0A2T8F579</accession>
<evidence type="ECO:0000313" key="3">
    <source>
        <dbReference type="EMBL" id="PVG80857.1"/>
    </source>
</evidence>
<reference evidence="3 4" key="1">
    <citation type="submission" date="2018-04" db="EMBL/GenBank/DDBJ databases">
        <title>Genome of Nocardioides gansuensis WSJ-1.</title>
        <authorList>
            <person name="Wu S."/>
            <person name="Wang G."/>
        </authorList>
    </citation>
    <scope>NUCLEOTIDE SEQUENCE [LARGE SCALE GENOMIC DNA]</scope>
    <source>
        <strain evidence="3 4">WSJ-1</strain>
    </source>
</reference>
<feature type="compositionally biased region" description="Low complexity" evidence="1">
    <location>
        <begin position="75"/>
        <end position="84"/>
    </location>
</feature>
<proteinExistence type="predicted"/>
<keyword evidence="4" id="KW-1185">Reference proteome</keyword>
<keyword evidence="2" id="KW-0472">Membrane</keyword>